<dbReference type="OrthoDB" id="5404651at2759"/>
<proteinExistence type="inferred from homology"/>
<keyword evidence="3 6" id="KW-0808">Transferase</keyword>
<dbReference type="GO" id="GO:0006635">
    <property type="term" value="P:fatty acid beta-oxidation"/>
    <property type="evidence" value="ECO:0007669"/>
    <property type="project" value="TreeGrafter"/>
</dbReference>
<evidence type="ECO:0000313" key="9">
    <source>
        <dbReference type="EMBL" id="PNF36030.1"/>
    </source>
</evidence>
<organism evidence="9 10">
    <name type="scientific">Cryptotermes secundus</name>
    <dbReference type="NCBI Taxonomy" id="105785"/>
    <lineage>
        <taxon>Eukaryota</taxon>
        <taxon>Metazoa</taxon>
        <taxon>Ecdysozoa</taxon>
        <taxon>Arthropoda</taxon>
        <taxon>Hexapoda</taxon>
        <taxon>Insecta</taxon>
        <taxon>Pterygota</taxon>
        <taxon>Neoptera</taxon>
        <taxon>Polyneoptera</taxon>
        <taxon>Dictyoptera</taxon>
        <taxon>Blattodea</taxon>
        <taxon>Blattoidea</taxon>
        <taxon>Termitoidae</taxon>
        <taxon>Kalotermitidae</taxon>
        <taxon>Cryptotermitinae</taxon>
        <taxon>Cryptotermes</taxon>
    </lineage>
</organism>
<dbReference type="PROSITE" id="PS00098">
    <property type="entry name" value="THIOLASE_1"/>
    <property type="match status" value="1"/>
</dbReference>
<dbReference type="SUPFAM" id="SSF53901">
    <property type="entry name" value="Thiolase-like"/>
    <property type="match status" value="2"/>
</dbReference>
<dbReference type="NCBIfam" id="TIGR01930">
    <property type="entry name" value="AcCoA-C-Actrans"/>
    <property type="match status" value="1"/>
</dbReference>
<dbReference type="InterPro" id="IPR020613">
    <property type="entry name" value="Thiolase_CS"/>
</dbReference>
<dbReference type="PIRSF" id="PIRSF000429">
    <property type="entry name" value="Ac-CoA_Ac_transf"/>
    <property type="match status" value="1"/>
</dbReference>
<comment type="caution">
    <text evidence="9">The sequence shown here is derived from an EMBL/GenBank/DDBJ whole genome shotgun (WGS) entry which is preliminary data.</text>
</comment>
<evidence type="ECO:0000256" key="1">
    <source>
        <dbReference type="ARBA" id="ARBA00005189"/>
    </source>
</evidence>
<dbReference type="PROSITE" id="PS00737">
    <property type="entry name" value="THIOLASE_2"/>
    <property type="match status" value="1"/>
</dbReference>
<dbReference type="InterPro" id="IPR020610">
    <property type="entry name" value="Thiolase_AS"/>
</dbReference>
<evidence type="ECO:0000259" key="8">
    <source>
        <dbReference type="Pfam" id="PF02803"/>
    </source>
</evidence>
<dbReference type="PROSITE" id="PS00099">
    <property type="entry name" value="THIOLASE_3"/>
    <property type="match status" value="1"/>
</dbReference>
<feature type="active site" description="Proton acceptor" evidence="5">
    <location>
        <position position="365"/>
    </location>
</feature>
<dbReference type="GO" id="GO:0003985">
    <property type="term" value="F:acetyl-CoA C-acetyltransferase activity"/>
    <property type="evidence" value="ECO:0007669"/>
    <property type="project" value="TreeGrafter"/>
</dbReference>
<feature type="domain" description="Thiolase N-terminal" evidence="7">
    <location>
        <begin position="19"/>
        <end position="278"/>
    </location>
</feature>
<dbReference type="Pfam" id="PF00108">
    <property type="entry name" value="Thiolase_N"/>
    <property type="match status" value="1"/>
</dbReference>
<reference evidence="9 10" key="1">
    <citation type="submission" date="2017-12" db="EMBL/GenBank/DDBJ databases">
        <title>Hemimetabolous genomes reveal molecular basis of termite eusociality.</title>
        <authorList>
            <person name="Harrison M.C."/>
            <person name="Jongepier E."/>
            <person name="Robertson H.M."/>
            <person name="Arning N."/>
            <person name="Bitard-Feildel T."/>
            <person name="Chao H."/>
            <person name="Childers C.P."/>
            <person name="Dinh H."/>
            <person name="Doddapaneni H."/>
            <person name="Dugan S."/>
            <person name="Gowin J."/>
            <person name="Greiner C."/>
            <person name="Han Y."/>
            <person name="Hu H."/>
            <person name="Hughes D.S.T."/>
            <person name="Huylmans A.-K."/>
            <person name="Kemena C."/>
            <person name="Kremer L.P.M."/>
            <person name="Lee S.L."/>
            <person name="Lopez-Ezquerra A."/>
            <person name="Mallet L."/>
            <person name="Monroy-Kuhn J.M."/>
            <person name="Moser A."/>
            <person name="Murali S.C."/>
            <person name="Muzny D.M."/>
            <person name="Otani S."/>
            <person name="Piulachs M.-D."/>
            <person name="Poelchau M."/>
            <person name="Qu J."/>
            <person name="Schaub F."/>
            <person name="Wada-Katsumata A."/>
            <person name="Worley K.C."/>
            <person name="Xie Q."/>
            <person name="Ylla G."/>
            <person name="Poulsen M."/>
            <person name="Gibbs R.A."/>
            <person name="Schal C."/>
            <person name="Richards S."/>
            <person name="Belles X."/>
            <person name="Korb J."/>
            <person name="Bornberg-Bauer E."/>
        </authorList>
    </citation>
    <scope>NUCLEOTIDE SEQUENCE [LARGE SCALE GENOMIC DNA]</scope>
    <source>
        <tissue evidence="9">Whole body</tissue>
    </source>
</reference>
<comment type="similarity">
    <text evidence="2 6">Belongs to the thiolase-like superfamily. Thiolase family.</text>
</comment>
<dbReference type="GO" id="GO:0005739">
    <property type="term" value="C:mitochondrion"/>
    <property type="evidence" value="ECO:0007669"/>
    <property type="project" value="TreeGrafter"/>
</dbReference>
<dbReference type="InterPro" id="IPR002155">
    <property type="entry name" value="Thiolase"/>
</dbReference>
<dbReference type="STRING" id="105785.A0A2J7R5D0"/>
<feature type="active site" description="Proton acceptor" evidence="5">
    <location>
        <position position="395"/>
    </location>
</feature>
<dbReference type="PANTHER" id="PTHR18919">
    <property type="entry name" value="ACETYL-COA C-ACYLTRANSFERASE"/>
    <property type="match status" value="1"/>
</dbReference>
<sequence>MWNVTLLDPHPLVRQLVGVFIVAAKRTPFGTYGGKFLKKSITDLQEVANKAAITAAGLKPEHIDSVVIGNVNAYSSSDGAFMARHAALRAGIPIERPAVAVNRLCGSGFQAVVSGAQNILVGDSSVVLTGGTENMSQSPFVVRDTRFGTSLGTPLQLEDSLWVGLTDTYCKTPMGLTAENLAEKYSIPREEVDQFALRSQTSWKKAHDSGYFKEELAPVTIKVKGKEEVVDVDEHPRPQTTPEGLAKLPTVFKKGGVVTAGSSSGICDGAGAVILASEKAVNELGLKPLARLVAYSIVGVEPTIMGIGPAPAIQRILKISGKKLSDIDLVEINEAFGAQTLACQKELKLDLEKLNVNGGAIALGHPLGASGARITTHLVHELRRRKAKFGIGSACIGGGQGIAVLLESIQ</sequence>
<name>A0A2J7R5D0_9NEOP</name>
<feature type="domain" description="Thiolase C-terminal" evidence="8">
    <location>
        <begin position="286"/>
        <end position="407"/>
    </location>
</feature>
<dbReference type="Gene3D" id="3.40.47.10">
    <property type="match status" value="2"/>
</dbReference>
<protein>
    <submittedName>
        <fullName evidence="9">3-ketoacyl-CoA thiolase, mitochondrial</fullName>
    </submittedName>
</protein>
<keyword evidence="4 6" id="KW-0012">Acyltransferase</keyword>
<dbReference type="InParanoid" id="A0A2J7R5D0"/>
<dbReference type="InterPro" id="IPR020616">
    <property type="entry name" value="Thiolase_N"/>
</dbReference>
<evidence type="ECO:0000256" key="3">
    <source>
        <dbReference type="ARBA" id="ARBA00022679"/>
    </source>
</evidence>
<dbReference type="InterPro" id="IPR016039">
    <property type="entry name" value="Thiolase-like"/>
</dbReference>
<gene>
    <name evidence="9" type="primary">ACAA2</name>
    <name evidence="9" type="ORF">B7P43_G12754</name>
</gene>
<feature type="active site" description="Acyl-thioester intermediate" evidence="5">
    <location>
        <position position="105"/>
    </location>
</feature>
<evidence type="ECO:0000256" key="4">
    <source>
        <dbReference type="ARBA" id="ARBA00023315"/>
    </source>
</evidence>
<evidence type="ECO:0000256" key="5">
    <source>
        <dbReference type="PIRSR" id="PIRSR000429-1"/>
    </source>
</evidence>
<evidence type="ECO:0000313" key="10">
    <source>
        <dbReference type="Proteomes" id="UP000235965"/>
    </source>
</evidence>
<dbReference type="Pfam" id="PF02803">
    <property type="entry name" value="Thiolase_C"/>
    <property type="match status" value="1"/>
</dbReference>
<dbReference type="AlphaFoldDB" id="A0A2J7R5D0"/>
<evidence type="ECO:0000259" key="7">
    <source>
        <dbReference type="Pfam" id="PF00108"/>
    </source>
</evidence>
<dbReference type="Proteomes" id="UP000235965">
    <property type="component" value="Unassembled WGS sequence"/>
</dbReference>
<accession>A0A2J7R5D0</accession>
<dbReference type="EMBL" id="NEVH01006994">
    <property type="protein sequence ID" value="PNF36030.1"/>
    <property type="molecule type" value="Genomic_DNA"/>
</dbReference>
<keyword evidence="10" id="KW-1185">Reference proteome</keyword>
<evidence type="ECO:0000256" key="2">
    <source>
        <dbReference type="ARBA" id="ARBA00010982"/>
    </source>
</evidence>
<comment type="pathway">
    <text evidence="1">Lipid metabolism.</text>
</comment>
<dbReference type="FunFam" id="3.40.47.10:FF:000010">
    <property type="entry name" value="Acetyl-CoA acetyltransferase (Thiolase)"/>
    <property type="match status" value="1"/>
</dbReference>
<evidence type="ECO:0000256" key="6">
    <source>
        <dbReference type="RuleBase" id="RU003557"/>
    </source>
</evidence>
<dbReference type="CDD" id="cd00751">
    <property type="entry name" value="thiolase"/>
    <property type="match status" value="1"/>
</dbReference>
<dbReference type="InterPro" id="IPR020617">
    <property type="entry name" value="Thiolase_C"/>
</dbReference>
<dbReference type="FunCoup" id="A0A2J7R5D0">
    <property type="interactions" value="930"/>
</dbReference>
<dbReference type="PANTHER" id="PTHR18919:SF107">
    <property type="entry name" value="ACETYL-COA ACETYLTRANSFERASE, CYTOSOLIC"/>
    <property type="match status" value="1"/>
</dbReference>
<dbReference type="InterPro" id="IPR020615">
    <property type="entry name" value="Thiolase_acyl_enz_int_AS"/>
</dbReference>